<name>A0A269ZAE7_9MICO</name>
<accession>A0A269ZAE7</accession>
<dbReference type="InterPro" id="IPR002818">
    <property type="entry name" value="DJ-1/PfpI"/>
</dbReference>
<keyword evidence="5" id="KW-0315">Glutamine amidotransferase</keyword>
<keyword evidence="5" id="KW-0808">Transferase</keyword>
<evidence type="ECO:0000313" key="5">
    <source>
        <dbReference type="EMBL" id="PAK94735.1"/>
    </source>
</evidence>
<dbReference type="SUPFAM" id="SSF52317">
    <property type="entry name" value="Class I glutamine amidotransferase-like"/>
    <property type="match status" value="1"/>
</dbReference>
<dbReference type="Pfam" id="PF01965">
    <property type="entry name" value="DJ-1_PfpI"/>
    <property type="match status" value="1"/>
</dbReference>
<protein>
    <submittedName>
        <fullName evidence="6">Molecular chaperone Hsp31 and glyoxalase 3</fullName>
        <ecNumber evidence="6">4.2.1.130</ecNumber>
    </submittedName>
    <submittedName>
        <fullName evidence="5">Type 1 glutamine amidotransferase domain-containing protein</fullName>
    </submittedName>
</protein>
<dbReference type="RefSeq" id="WP_009376817.1">
    <property type="nucleotide sequence ID" value="NZ_CAACXN010000010.1"/>
</dbReference>
<evidence type="ECO:0000256" key="1">
    <source>
        <dbReference type="ARBA" id="ARBA00023016"/>
    </source>
</evidence>
<reference evidence="6 8" key="2">
    <citation type="submission" date="2019-02" db="EMBL/GenBank/DDBJ databases">
        <authorList>
            <consortium name="Pathogen Informatics"/>
        </authorList>
    </citation>
    <scope>NUCLEOTIDE SEQUENCE [LARGE SCALE GENOMIC DNA]</scope>
    <source>
        <strain evidence="6 8">3012STDY7078520</strain>
    </source>
</reference>
<evidence type="ECO:0000313" key="7">
    <source>
        <dbReference type="Proteomes" id="UP000216867"/>
    </source>
</evidence>
<feature type="domain" description="DJ-1/PfpI" evidence="4">
    <location>
        <begin position="29"/>
        <end position="228"/>
    </location>
</feature>
<gene>
    <name evidence="6" type="primary">hchA_1</name>
    <name evidence="5" type="ORF">B8X04_13195</name>
    <name evidence="6" type="ORF">NCTC12391_00612</name>
</gene>
<comment type="similarity">
    <text evidence="3">Belongs to the peptidase C56 family. HSP31-like subfamily.</text>
</comment>
<dbReference type="GO" id="GO:0016740">
    <property type="term" value="F:transferase activity"/>
    <property type="evidence" value="ECO:0007669"/>
    <property type="project" value="UniProtKB-KW"/>
</dbReference>
<evidence type="ECO:0000256" key="3">
    <source>
        <dbReference type="ARBA" id="ARBA00038493"/>
    </source>
</evidence>
<dbReference type="PANTHER" id="PTHR48094:SF11">
    <property type="entry name" value="GLUTATHIONE-INDEPENDENT GLYOXALASE HSP31-RELATED"/>
    <property type="match status" value="1"/>
</dbReference>
<sequence length="242" mass="25822">MTSVLFVITAATGWTLRDGTVHPTGYWAEEVAEPYRVFSEAGWDITVATPGGVAPTLDELSLGVAGGRPKKRQEIRDYLESIKDVLDHPVALDSVDEADYDVVFYPGGHGPMEDLAVDPVSGELLKRRLASGKPLALLCHAPVAVLAATSDDGTNAFAGRTMTGLSNVEERLNPFAWKAKWLLEDAVKDAGIHYEKGIMPLRPHVVVDGSLYTGQNPASAEALADRILADVEGQTAGTGATR</sequence>
<dbReference type="EMBL" id="NCWY01000012">
    <property type="protein sequence ID" value="PAK94735.1"/>
    <property type="molecule type" value="Genomic_DNA"/>
</dbReference>
<dbReference type="Proteomes" id="UP000216867">
    <property type="component" value="Unassembled WGS sequence"/>
</dbReference>
<dbReference type="GO" id="GO:0005737">
    <property type="term" value="C:cytoplasm"/>
    <property type="evidence" value="ECO:0007669"/>
    <property type="project" value="TreeGrafter"/>
</dbReference>
<dbReference type="PANTHER" id="PTHR48094">
    <property type="entry name" value="PROTEIN/NUCLEIC ACID DEGLYCASE DJ-1-RELATED"/>
    <property type="match status" value="1"/>
</dbReference>
<evidence type="ECO:0000313" key="6">
    <source>
        <dbReference type="EMBL" id="VEW11067.1"/>
    </source>
</evidence>
<dbReference type="EC" id="4.2.1.130" evidence="6"/>
<reference evidence="5 7" key="1">
    <citation type="submission" date="2017-04" db="EMBL/GenBank/DDBJ databases">
        <title>Kefir bacterial isolates.</title>
        <authorList>
            <person name="Kim Y."/>
            <person name="Blasche S."/>
            <person name="Patil K.R."/>
        </authorList>
    </citation>
    <scope>NUCLEOTIDE SEQUENCE [LARGE SCALE GENOMIC DNA]</scope>
    <source>
        <strain evidence="5 7">OG2</strain>
    </source>
</reference>
<dbReference type="InterPro" id="IPR050325">
    <property type="entry name" value="Prot/Nucl_acid_deglycase"/>
</dbReference>
<dbReference type="GO" id="GO:0019243">
    <property type="term" value="P:methylglyoxal catabolic process to D-lactate via S-lactoyl-glutathione"/>
    <property type="evidence" value="ECO:0007669"/>
    <property type="project" value="TreeGrafter"/>
</dbReference>
<keyword evidence="1" id="KW-0346">Stress response</keyword>
<dbReference type="Gene3D" id="3.40.50.880">
    <property type="match status" value="1"/>
</dbReference>
<organism evidence="5 7">
    <name type="scientific">Brevibacterium casei</name>
    <dbReference type="NCBI Taxonomy" id="33889"/>
    <lineage>
        <taxon>Bacteria</taxon>
        <taxon>Bacillati</taxon>
        <taxon>Actinomycetota</taxon>
        <taxon>Actinomycetes</taxon>
        <taxon>Micrococcales</taxon>
        <taxon>Brevibacteriaceae</taxon>
        <taxon>Brevibacterium</taxon>
    </lineage>
</organism>
<keyword evidence="2 6" id="KW-0456">Lyase</keyword>
<dbReference type="AlphaFoldDB" id="A0A269ZAE7"/>
<evidence type="ECO:0000313" key="8">
    <source>
        <dbReference type="Proteomes" id="UP000386281"/>
    </source>
</evidence>
<dbReference type="EMBL" id="CAACXN010000010">
    <property type="protein sequence ID" value="VEW11067.1"/>
    <property type="molecule type" value="Genomic_DNA"/>
</dbReference>
<dbReference type="CDD" id="cd03141">
    <property type="entry name" value="GATase1_Hsp31_like"/>
    <property type="match status" value="1"/>
</dbReference>
<evidence type="ECO:0000259" key="4">
    <source>
        <dbReference type="Pfam" id="PF01965"/>
    </source>
</evidence>
<evidence type="ECO:0000256" key="2">
    <source>
        <dbReference type="ARBA" id="ARBA00023239"/>
    </source>
</evidence>
<dbReference type="GO" id="GO:0019172">
    <property type="term" value="F:glyoxalase III activity"/>
    <property type="evidence" value="ECO:0007669"/>
    <property type="project" value="UniProtKB-EC"/>
</dbReference>
<dbReference type="InterPro" id="IPR029062">
    <property type="entry name" value="Class_I_gatase-like"/>
</dbReference>
<proteinExistence type="inferred from homology"/>
<dbReference type="Proteomes" id="UP000386281">
    <property type="component" value="Unassembled WGS sequence"/>
</dbReference>